<evidence type="ECO:0000256" key="1">
    <source>
        <dbReference type="ARBA" id="ARBA00001933"/>
    </source>
</evidence>
<protein>
    <submittedName>
        <fullName evidence="4">Diaminopropionate ammonia-lyase</fullName>
        <ecNumber evidence="4">4.3.1.15</ecNumber>
    </submittedName>
</protein>
<comment type="cofactor">
    <cofactor evidence="1">
        <name>pyridoxal 5'-phosphate</name>
        <dbReference type="ChEBI" id="CHEBI:597326"/>
    </cofactor>
</comment>
<keyword evidence="4" id="KW-0456">Lyase</keyword>
<dbReference type="NCBIfam" id="TIGR01747">
    <property type="entry name" value="diampropi_NH3ly"/>
    <property type="match status" value="1"/>
</dbReference>
<dbReference type="InterPro" id="IPR001926">
    <property type="entry name" value="TrpB-like_PALP"/>
</dbReference>
<dbReference type="RefSeq" id="WP_205006486.1">
    <property type="nucleotide sequence ID" value="NZ_CBCRXA010000007.1"/>
</dbReference>
<dbReference type="SUPFAM" id="SSF53686">
    <property type="entry name" value="Tryptophan synthase beta subunit-like PLP-dependent enzymes"/>
    <property type="match status" value="1"/>
</dbReference>
<dbReference type="EMBL" id="JAFBEV010000011">
    <property type="protein sequence ID" value="MBM7658027.1"/>
    <property type="molecule type" value="Genomic_DNA"/>
</dbReference>
<reference evidence="4 5" key="1">
    <citation type="submission" date="2021-01" db="EMBL/GenBank/DDBJ databases">
        <title>Genomic Encyclopedia of Type Strains, Phase IV (KMG-IV): sequencing the most valuable type-strain genomes for metagenomic binning, comparative biology and taxonomic classification.</title>
        <authorList>
            <person name="Goeker M."/>
        </authorList>
    </citation>
    <scope>NUCLEOTIDE SEQUENCE [LARGE SCALE GENOMIC DNA]</scope>
    <source>
        <strain evidence="4 5">DSM 100968</strain>
    </source>
</reference>
<dbReference type="GO" id="GO:0008838">
    <property type="term" value="F:diaminopropionate ammonia-lyase activity"/>
    <property type="evidence" value="ECO:0007669"/>
    <property type="project" value="UniProtKB-EC"/>
</dbReference>
<dbReference type="CDD" id="cd00640">
    <property type="entry name" value="Trp-synth-beta_II"/>
    <property type="match status" value="1"/>
</dbReference>
<gene>
    <name evidence="4" type="ORF">JOC27_001479</name>
</gene>
<accession>A0ABS2Q8B5</accession>
<dbReference type="EC" id="4.3.1.15" evidence="4"/>
<dbReference type="PANTHER" id="PTHR42937:SF1">
    <property type="entry name" value="DIAMINOPROPIONATE AMMONIA-LYASE"/>
    <property type="match status" value="1"/>
</dbReference>
<evidence type="ECO:0000259" key="3">
    <source>
        <dbReference type="Pfam" id="PF00291"/>
    </source>
</evidence>
<sequence length="400" mass="44305">MDNLRMEKNKRFREQVDAGDLMNFQESVIQRVLTFQKSHANYQETPLVLLKELAKQLKLSKLLVKDESYRFGLNAFKVMGGIYAVACCLAEQLGRSLDALTFKDLKAEVEEKKLTGMTFISATDGNHGRGVAWVTRQFGMNCIIRMPKGSSLERLKAIRAEGADAEITNVNYDDTVRICSRMAIENNYVMIQDTAWPSYEKIPLWIMQGYAGIAKEIAGVLDAPPTHIFLQAGVGSYAGGIAAYFLRRYIDNPPKIIIVEPNQADCYFRSFAREDGAMETVSGDMATFMAGLACGEPNTYAFHLLSRYASGAVSCSDAVTALGMRILGNPLKGDSRIISGESGAVTTGALYLLCSNDDYRKQFGLGEESVVLLISTEGDTDQASYREIVWEGQHPLKRRD</sequence>
<evidence type="ECO:0000313" key="5">
    <source>
        <dbReference type="Proteomes" id="UP000823201"/>
    </source>
</evidence>
<keyword evidence="2" id="KW-0663">Pyridoxal phosphate</keyword>
<dbReference type="Pfam" id="PF00291">
    <property type="entry name" value="PALP"/>
    <property type="match status" value="1"/>
</dbReference>
<feature type="domain" description="Tryptophan synthase beta chain-like PALP" evidence="3">
    <location>
        <begin position="42"/>
        <end position="374"/>
    </location>
</feature>
<proteinExistence type="predicted"/>
<dbReference type="InterPro" id="IPR010081">
    <property type="entry name" value="DiNH2opropionate_NH3_lyase"/>
</dbReference>
<dbReference type="Proteomes" id="UP000823201">
    <property type="component" value="Unassembled WGS sequence"/>
</dbReference>
<evidence type="ECO:0000313" key="4">
    <source>
        <dbReference type="EMBL" id="MBM7658027.1"/>
    </source>
</evidence>
<dbReference type="NCBIfam" id="NF006058">
    <property type="entry name" value="PRK08206.1"/>
    <property type="match status" value="1"/>
</dbReference>
<comment type="caution">
    <text evidence="4">The sequence shown here is derived from an EMBL/GenBank/DDBJ whole genome shotgun (WGS) entry which is preliminary data.</text>
</comment>
<dbReference type="InterPro" id="IPR036052">
    <property type="entry name" value="TrpB-like_PALP_sf"/>
</dbReference>
<evidence type="ECO:0000256" key="2">
    <source>
        <dbReference type="ARBA" id="ARBA00022898"/>
    </source>
</evidence>
<name>A0ABS2Q8B5_9BACL</name>
<dbReference type="Gene3D" id="3.40.50.1100">
    <property type="match status" value="2"/>
</dbReference>
<keyword evidence="5" id="KW-1185">Reference proteome</keyword>
<dbReference type="PANTHER" id="PTHR42937">
    <property type="match status" value="1"/>
</dbReference>
<organism evidence="4 5">
    <name type="scientific">Sporolactobacillus spathodeae</name>
    <dbReference type="NCBI Taxonomy" id="1465502"/>
    <lineage>
        <taxon>Bacteria</taxon>
        <taxon>Bacillati</taxon>
        <taxon>Bacillota</taxon>
        <taxon>Bacilli</taxon>
        <taxon>Bacillales</taxon>
        <taxon>Sporolactobacillaceae</taxon>
        <taxon>Sporolactobacillus</taxon>
    </lineage>
</organism>